<keyword evidence="4" id="KW-1185">Reference proteome</keyword>
<keyword evidence="2" id="KW-0732">Signal</keyword>
<evidence type="ECO:0000313" key="3">
    <source>
        <dbReference type="EMBL" id="CAA2969444.1"/>
    </source>
</evidence>
<organism evidence="3 4">
    <name type="scientific">Olea europaea subsp. europaea</name>
    <dbReference type="NCBI Taxonomy" id="158383"/>
    <lineage>
        <taxon>Eukaryota</taxon>
        <taxon>Viridiplantae</taxon>
        <taxon>Streptophyta</taxon>
        <taxon>Embryophyta</taxon>
        <taxon>Tracheophyta</taxon>
        <taxon>Spermatophyta</taxon>
        <taxon>Magnoliopsida</taxon>
        <taxon>eudicotyledons</taxon>
        <taxon>Gunneridae</taxon>
        <taxon>Pentapetalae</taxon>
        <taxon>asterids</taxon>
        <taxon>lamiids</taxon>
        <taxon>Lamiales</taxon>
        <taxon>Oleaceae</taxon>
        <taxon>Oleeae</taxon>
        <taxon>Olea</taxon>
    </lineage>
</organism>
<dbReference type="EMBL" id="CACTIH010001942">
    <property type="protein sequence ID" value="CAA2969444.1"/>
    <property type="molecule type" value="Genomic_DNA"/>
</dbReference>
<comment type="caution">
    <text evidence="3">The sequence shown here is derived from an EMBL/GenBank/DDBJ whole genome shotgun (WGS) entry which is preliminary data.</text>
</comment>
<feature type="transmembrane region" description="Helical" evidence="1">
    <location>
        <begin position="35"/>
        <end position="54"/>
    </location>
</feature>
<feature type="signal peptide" evidence="2">
    <location>
        <begin position="1"/>
        <end position="20"/>
    </location>
</feature>
<evidence type="ECO:0000313" key="4">
    <source>
        <dbReference type="Proteomes" id="UP000594638"/>
    </source>
</evidence>
<dbReference type="PANTHER" id="PTHR33659">
    <property type="entry name" value="PROTEIN, PUTATIVE-RELATED-RELATED"/>
    <property type="match status" value="1"/>
</dbReference>
<reference evidence="3 4" key="1">
    <citation type="submission" date="2019-12" db="EMBL/GenBank/DDBJ databases">
        <authorList>
            <person name="Alioto T."/>
            <person name="Alioto T."/>
            <person name="Gomez Garrido J."/>
        </authorList>
    </citation>
    <scope>NUCLEOTIDE SEQUENCE [LARGE SCALE GENOMIC DNA]</scope>
</reference>
<protein>
    <recommendedName>
        <fullName evidence="5">Arabinogalactan peptide</fullName>
    </recommendedName>
</protein>
<sequence length="56" mass="5665">SFLLAYAVFALSAVAVTVSAQAPAPSPDVGDAFSLPVSSAVIGTSILFSLFALLRH</sequence>
<evidence type="ECO:0000256" key="2">
    <source>
        <dbReference type="SAM" id="SignalP"/>
    </source>
</evidence>
<keyword evidence="1" id="KW-1133">Transmembrane helix</keyword>
<feature type="non-terminal residue" evidence="3">
    <location>
        <position position="56"/>
    </location>
</feature>
<accession>A0A8S0QUC8</accession>
<dbReference type="OrthoDB" id="851643at2759"/>
<proteinExistence type="predicted"/>
<dbReference type="PANTHER" id="PTHR33659:SF11">
    <property type="entry name" value="TRANSMEMBRANE PROTEIN"/>
    <property type="match status" value="1"/>
</dbReference>
<name>A0A8S0QUC8_OLEEU</name>
<feature type="non-terminal residue" evidence="3">
    <location>
        <position position="1"/>
    </location>
</feature>
<dbReference type="Proteomes" id="UP000594638">
    <property type="component" value="Unassembled WGS sequence"/>
</dbReference>
<evidence type="ECO:0000256" key="1">
    <source>
        <dbReference type="SAM" id="Phobius"/>
    </source>
</evidence>
<gene>
    <name evidence="3" type="ORF">OLEA9_D001740</name>
</gene>
<dbReference type="Gramene" id="OE9D001740T1">
    <property type="protein sequence ID" value="OE9D001740C1"/>
    <property type="gene ID" value="OE9D001740"/>
</dbReference>
<keyword evidence="1" id="KW-0472">Membrane</keyword>
<evidence type="ECO:0008006" key="5">
    <source>
        <dbReference type="Google" id="ProtNLM"/>
    </source>
</evidence>
<dbReference type="AlphaFoldDB" id="A0A8S0QUC8"/>
<feature type="chain" id="PRO_5035716603" description="Arabinogalactan peptide" evidence="2">
    <location>
        <begin position="21"/>
        <end position="56"/>
    </location>
</feature>
<keyword evidence="1" id="KW-0812">Transmembrane</keyword>